<proteinExistence type="predicted"/>
<evidence type="ECO:0000313" key="1">
    <source>
        <dbReference type="EMBL" id="CAG8639990.1"/>
    </source>
</evidence>
<accession>A0A9N9DIW0</accession>
<evidence type="ECO:0000313" key="2">
    <source>
        <dbReference type="Proteomes" id="UP000789572"/>
    </source>
</evidence>
<comment type="caution">
    <text evidence="1">The sequence shown here is derived from an EMBL/GenBank/DDBJ whole genome shotgun (WGS) entry which is preliminary data.</text>
</comment>
<dbReference type="OrthoDB" id="2429086at2759"/>
<name>A0A9N9DIW0_9GLOM</name>
<keyword evidence="2" id="KW-1185">Reference proteome</keyword>
<sequence>FPFEDPKLDLQGGWRGYLIEVRVLDENEIPVDEVEAMERELARFDKVPRKIGILVARFKDKITAKAEKRAKSSDYDIILTDSSSVYSDLTNFVESKQS</sequence>
<organism evidence="1 2">
    <name type="scientific">Paraglomus occultum</name>
    <dbReference type="NCBI Taxonomy" id="144539"/>
    <lineage>
        <taxon>Eukaryota</taxon>
        <taxon>Fungi</taxon>
        <taxon>Fungi incertae sedis</taxon>
        <taxon>Mucoromycota</taxon>
        <taxon>Glomeromycotina</taxon>
        <taxon>Glomeromycetes</taxon>
        <taxon>Paraglomerales</taxon>
        <taxon>Paraglomeraceae</taxon>
        <taxon>Paraglomus</taxon>
    </lineage>
</organism>
<reference evidence="1" key="1">
    <citation type="submission" date="2021-06" db="EMBL/GenBank/DDBJ databases">
        <authorList>
            <person name="Kallberg Y."/>
            <person name="Tangrot J."/>
            <person name="Rosling A."/>
        </authorList>
    </citation>
    <scope>NUCLEOTIDE SEQUENCE</scope>
    <source>
        <strain evidence="1">IA702</strain>
    </source>
</reference>
<feature type="non-terminal residue" evidence="1">
    <location>
        <position position="98"/>
    </location>
</feature>
<gene>
    <name evidence="1" type="ORF">POCULU_LOCUS9363</name>
</gene>
<dbReference type="Proteomes" id="UP000789572">
    <property type="component" value="Unassembled WGS sequence"/>
</dbReference>
<dbReference type="AlphaFoldDB" id="A0A9N9DIW0"/>
<protein>
    <submittedName>
        <fullName evidence="1">9689_t:CDS:1</fullName>
    </submittedName>
</protein>
<feature type="non-terminal residue" evidence="1">
    <location>
        <position position="1"/>
    </location>
</feature>
<dbReference type="EMBL" id="CAJVPJ010003437">
    <property type="protein sequence ID" value="CAG8639990.1"/>
    <property type="molecule type" value="Genomic_DNA"/>
</dbReference>